<feature type="domain" description="NADH:quinone oxidoreductase/Mrp antiporter transmembrane" evidence="9">
    <location>
        <begin position="125"/>
        <end position="342"/>
    </location>
</feature>
<comment type="subcellular location">
    <subcellularLocation>
        <location evidence="7">Cell membrane</location>
        <topology evidence="7">Multi-pass membrane protein</topology>
    </subcellularLocation>
    <subcellularLocation>
        <location evidence="1">Endomembrane system</location>
        <topology evidence="1">Multi-pass membrane protein</topology>
    </subcellularLocation>
    <subcellularLocation>
        <location evidence="8">Membrane</location>
        <topology evidence="8">Multi-pass membrane protein</topology>
    </subcellularLocation>
</comment>
<evidence type="ECO:0000313" key="11">
    <source>
        <dbReference type="EMBL" id="QMW24192.1"/>
    </source>
</evidence>
<feature type="transmembrane region" description="Helical" evidence="7">
    <location>
        <begin position="171"/>
        <end position="195"/>
    </location>
</feature>
<evidence type="ECO:0000259" key="9">
    <source>
        <dbReference type="Pfam" id="PF00361"/>
    </source>
</evidence>
<feature type="domain" description="NADH-Ubiquinone oxidoreductase (complex I) chain 5 N-terminal" evidence="10">
    <location>
        <begin position="67"/>
        <end position="108"/>
    </location>
</feature>
<feature type="transmembrane region" description="Helical" evidence="7">
    <location>
        <begin position="35"/>
        <end position="55"/>
    </location>
</feature>
<feature type="transmembrane region" description="Helical" evidence="7">
    <location>
        <begin position="112"/>
        <end position="137"/>
    </location>
</feature>
<evidence type="ECO:0000256" key="3">
    <source>
        <dbReference type="ARBA" id="ARBA00022475"/>
    </source>
</evidence>
<evidence type="ECO:0000256" key="2">
    <source>
        <dbReference type="ARBA" id="ARBA00022448"/>
    </source>
</evidence>
<gene>
    <name evidence="7" type="primary">dabB</name>
    <name evidence="11" type="ORF">H3309_06980</name>
</gene>
<dbReference type="EMBL" id="CP059851">
    <property type="protein sequence ID" value="QMW24192.1"/>
    <property type="molecule type" value="Genomic_DNA"/>
</dbReference>
<evidence type="ECO:0000256" key="5">
    <source>
        <dbReference type="ARBA" id="ARBA00022989"/>
    </source>
</evidence>
<accession>A0A7G5ILF0</accession>
<dbReference type="HAMAP" id="MF_00862">
    <property type="entry name" value="DabB"/>
    <property type="match status" value="1"/>
</dbReference>
<dbReference type="GO" id="GO:0012505">
    <property type="term" value="C:endomembrane system"/>
    <property type="evidence" value="ECO:0007669"/>
    <property type="project" value="UniProtKB-SubCell"/>
</dbReference>
<organism evidence="11 12">
    <name type="scientific">Sandaracinobacteroides saxicola</name>
    <dbReference type="NCBI Taxonomy" id="2759707"/>
    <lineage>
        <taxon>Bacteria</taxon>
        <taxon>Pseudomonadati</taxon>
        <taxon>Pseudomonadota</taxon>
        <taxon>Alphaproteobacteria</taxon>
        <taxon>Sphingomonadales</taxon>
        <taxon>Sphingosinicellaceae</taxon>
        <taxon>Sandaracinobacteroides</taxon>
    </lineage>
</organism>
<keyword evidence="3 7" id="KW-1003">Cell membrane</keyword>
<dbReference type="InterPro" id="IPR001750">
    <property type="entry name" value="ND/Mrp_TM"/>
</dbReference>
<evidence type="ECO:0000256" key="6">
    <source>
        <dbReference type="ARBA" id="ARBA00023136"/>
    </source>
</evidence>
<feature type="transmembrane region" description="Helical" evidence="7">
    <location>
        <begin position="456"/>
        <end position="476"/>
    </location>
</feature>
<comment type="subunit">
    <text evidence="7">Forms a complex with DabA.</text>
</comment>
<sequence length="516" mass="52744">MTLPLLLAALVPLAYVLVALFPVRDARVAADRAVLAATLALVVALGAVVGLALAGPVSSAMLGADGIGLSLRLDALSATMLLLVAFVGWAVVRYARSYMAGDPGHGRFTRALAATLAAVLTMTIAGNLLLLILAWIATSMALHRLLLFYPERVNAILAARKKFVAARLGDAALIGAALLLFSQFGTWDVAALAGLAKSAVPTAATTAAALLIAIAALLKCAQLPLHGWLTEVMETPTPVSALLHAGVVNAGGFLVLRLADVMLIGAPGLHLLAIVGAASALVASLVMLTQTSIKLALAWSTIAQMGFMLLQCGLGAFPAALLHIVAHSLYKAHAFLSSGSVVDILRASWSPSPGGRPHPWRTGVAVALVVGVAAVASSLVNIGYAPATFALVAILAMGIVTLLAAALDERPQGYVIVRTLGSAIAVAGLYVLLQAGAVALTMGTLPTAGASGQVDWAIAIGVVAAFAALTLLQGWLPTAAHHPRLAALWVHATNGFYLNTHANRLALALWPARKGA</sequence>
<dbReference type="Proteomes" id="UP000515292">
    <property type="component" value="Chromosome"/>
</dbReference>
<feature type="transmembrane region" description="Helical" evidence="7">
    <location>
        <begin position="6"/>
        <end position="23"/>
    </location>
</feature>
<dbReference type="PRINTS" id="PR01434">
    <property type="entry name" value="NADHDHGNASE5"/>
</dbReference>
<feature type="transmembrane region" description="Helical" evidence="7">
    <location>
        <begin position="271"/>
        <end position="293"/>
    </location>
</feature>
<evidence type="ECO:0000256" key="7">
    <source>
        <dbReference type="HAMAP-Rule" id="MF_00862"/>
    </source>
</evidence>
<dbReference type="GO" id="GO:0008137">
    <property type="term" value="F:NADH dehydrogenase (ubiquinone) activity"/>
    <property type="evidence" value="ECO:0007669"/>
    <property type="project" value="InterPro"/>
</dbReference>
<dbReference type="KEGG" id="sand:H3309_06980"/>
<feature type="transmembrane region" description="Helical" evidence="7">
    <location>
        <begin position="362"/>
        <end position="382"/>
    </location>
</feature>
<reference evidence="11 12" key="1">
    <citation type="submission" date="2020-07" db="EMBL/GenBank/DDBJ databases">
        <title>Complete genome sequence for Sandaracinobacter sp. M6.</title>
        <authorList>
            <person name="Tang Y."/>
            <person name="Liu Q."/>
            <person name="Guo Z."/>
            <person name="Lei P."/>
            <person name="Huang B."/>
        </authorList>
    </citation>
    <scope>NUCLEOTIDE SEQUENCE [LARGE SCALE GENOMIC DNA]</scope>
    <source>
        <strain evidence="11 12">M6</strain>
    </source>
</reference>
<comment type="function">
    <text evidence="7">Part of an energy-coupled inorganic carbon pump.</text>
</comment>
<dbReference type="GO" id="GO:0005886">
    <property type="term" value="C:plasma membrane"/>
    <property type="evidence" value="ECO:0007669"/>
    <property type="project" value="UniProtKB-SubCell"/>
</dbReference>
<dbReference type="InterPro" id="IPR046396">
    <property type="entry name" value="Transporter_DabB"/>
</dbReference>
<dbReference type="RefSeq" id="WP_182298015.1">
    <property type="nucleotide sequence ID" value="NZ_CP059851.1"/>
</dbReference>
<protein>
    <recommendedName>
        <fullName evidence="7">Probable inorganic carbon transporter subunit DabB</fullName>
    </recommendedName>
</protein>
<evidence type="ECO:0000313" key="12">
    <source>
        <dbReference type="Proteomes" id="UP000515292"/>
    </source>
</evidence>
<dbReference type="Pfam" id="PF00361">
    <property type="entry name" value="Proton_antipo_M"/>
    <property type="match status" value="1"/>
</dbReference>
<dbReference type="PANTHER" id="PTHR42829">
    <property type="entry name" value="NADH-UBIQUINONE OXIDOREDUCTASE CHAIN 5"/>
    <property type="match status" value="1"/>
</dbReference>
<dbReference type="GO" id="GO:0003954">
    <property type="term" value="F:NADH dehydrogenase activity"/>
    <property type="evidence" value="ECO:0007669"/>
    <property type="project" value="TreeGrafter"/>
</dbReference>
<proteinExistence type="inferred from homology"/>
<name>A0A7G5ILF0_9SPHN</name>
<dbReference type="AlphaFoldDB" id="A0A7G5ILF0"/>
<evidence type="ECO:0000256" key="8">
    <source>
        <dbReference type="RuleBase" id="RU000320"/>
    </source>
</evidence>
<keyword evidence="6 7" id="KW-0472">Membrane</keyword>
<feature type="transmembrane region" description="Helical" evidence="7">
    <location>
        <begin position="305"/>
        <end position="326"/>
    </location>
</feature>
<feature type="transmembrane region" description="Helical" evidence="7">
    <location>
        <begin position="419"/>
        <end position="444"/>
    </location>
</feature>
<dbReference type="InterPro" id="IPR001516">
    <property type="entry name" value="Proton_antipo_N"/>
</dbReference>
<feature type="transmembrane region" description="Helical" evidence="7">
    <location>
        <begin position="75"/>
        <end position="92"/>
    </location>
</feature>
<keyword evidence="4 7" id="KW-0812">Transmembrane</keyword>
<dbReference type="GO" id="GO:0042773">
    <property type="term" value="P:ATP synthesis coupled electron transport"/>
    <property type="evidence" value="ECO:0007669"/>
    <property type="project" value="InterPro"/>
</dbReference>
<dbReference type="NCBIfam" id="NF006029">
    <property type="entry name" value="PRK08168.1"/>
    <property type="match status" value="1"/>
</dbReference>
<keyword evidence="12" id="KW-1185">Reference proteome</keyword>
<evidence type="ECO:0000256" key="1">
    <source>
        <dbReference type="ARBA" id="ARBA00004127"/>
    </source>
</evidence>
<keyword evidence="2 7" id="KW-0813">Transport</keyword>
<keyword evidence="5 7" id="KW-1133">Transmembrane helix</keyword>
<dbReference type="GO" id="GO:0015990">
    <property type="term" value="P:electron transport coupled proton transport"/>
    <property type="evidence" value="ECO:0007669"/>
    <property type="project" value="TreeGrafter"/>
</dbReference>
<feature type="transmembrane region" description="Helical" evidence="7">
    <location>
        <begin position="388"/>
        <end position="407"/>
    </location>
</feature>
<dbReference type="InterPro" id="IPR003945">
    <property type="entry name" value="NU5C-like"/>
</dbReference>
<evidence type="ECO:0000256" key="4">
    <source>
        <dbReference type="ARBA" id="ARBA00022692"/>
    </source>
</evidence>
<comment type="similarity">
    <text evidence="7">Belongs to the inorganic carbon transporter (TC 9.A.2) DabB family.</text>
</comment>
<evidence type="ECO:0000259" key="10">
    <source>
        <dbReference type="Pfam" id="PF00662"/>
    </source>
</evidence>
<dbReference type="PANTHER" id="PTHR42829:SF1">
    <property type="entry name" value="INORGANIC CARBON TRANSPORTER SUBUNIT DABB-RELATED"/>
    <property type="match status" value="1"/>
</dbReference>
<dbReference type="Pfam" id="PF00662">
    <property type="entry name" value="Proton_antipo_N"/>
    <property type="match status" value="1"/>
</dbReference>
<feature type="transmembrane region" description="Helical" evidence="7">
    <location>
        <begin position="241"/>
        <end position="259"/>
    </location>
</feature>